<accession>A0A2I0IFU9</accession>
<protein>
    <submittedName>
        <fullName evidence="1">Uncharacterized protein</fullName>
    </submittedName>
</protein>
<name>A0A2I0IFU9_PUNGR</name>
<organism evidence="1 2">
    <name type="scientific">Punica granatum</name>
    <name type="common">Pomegranate</name>
    <dbReference type="NCBI Taxonomy" id="22663"/>
    <lineage>
        <taxon>Eukaryota</taxon>
        <taxon>Viridiplantae</taxon>
        <taxon>Streptophyta</taxon>
        <taxon>Embryophyta</taxon>
        <taxon>Tracheophyta</taxon>
        <taxon>Spermatophyta</taxon>
        <taxon>Magnoliopsida</taxon>
        <taxon>eudicotyledons</taxon>
        <taxon>Gunneridae</taxon>
        <taxon>Pentapetalae</taxon>
        <taxon>rosids</taxon>
        <taxon>malvids</taxon>
        <taxon>Myrtales</taxon>
        <taxon>Lythraceae</taxon>
        <taxon>Punica</taxon>
    </lineage>
</organism>
<sequence>MGGPDPSQGWGQAGVGFFGRAGLALARAVTVARFEALWTVQTTEDIFVLYSYYGNKIHYTSSQDSLSFSLSWVPCTNITRMDNRHVENPVGPPYANGRD</sequence>
<keyword evidence="2" id="KW-1185">Reference proteome</keyword>
<comment type="caution">
    <text evidence="1">The sequence shown here is derived from an EMBL/GenBank/DDBJ whole genome shotgun (WGS) entry which is preliminary data.</text>
</comment>
<reference evidence="1 2" key="1">
    <citation type="submission" date="2017-11" db="EMBL/GenBank/DDBJ databases">
        <title>De-novo sequencing of pomegranate (Punica granatum L.) genome.</title>
        <authorList>
            <person name="Akparov Z."/>
            <person name="Amiraslanov A."/>
            <person name="Hajiyeva S."/>
            <person name="Abbasov M."/>
            <person name="Kaur K."/>
            <person name="Hamwieh A."/>
            <person name="Solovyev V."/>
            <person name="Salamov A."/>
            <person name="Braich B."/>
            <person name="Kosarev P."/>
            <person name="Mahmoud A."/>
            <person name="Hajiyev E."/>
            <person name="Babayeva S."/>
            <person name="Izzatullayeva V."/>
            <person name="Mammadov A."/>
            <person name="Mammadov A."/>
            <person name="Sharifova S."/>
            <person name="Ojaghi J."/>
            <person name="Eynullazada K."/>
            <person name="Bayramov B."/>
            <person name="Abdulazimova A."/>
            <person name="Shahmuradov I."/>
        </authorList>
    </citation>
    <scope>NUCLEOTIDE SEQUENCE [LARGE SCALE GENOMIC DNA]</scope>
    <source>
        <strain evidence="2">cv. AG2017</strain>
        <tissue evidence="1">Leaf</tissue>
    </source>
</reference>
<dbReference type="AlphaFoldDB" id="A0A2I0IFU9"/>
<gene>
    <name evidence="1" type="ORF">CRG98_036665</name>
</gene>
<dbReference type="EMBL" id="PGOL01003125">
    <property type="protein sequence ID" value="PKI42867.1"/>
    <property type="molecule type" value="Genomic_DNA"/>
</dbReference>
<evidence type="ECO:0000313" key="2">
    <source>
        <dbReference type="Proteomes" id="UP000233551"/>
    </source>
</evidence>
<dbReference type="Proteomes" id="UP000233551">
    <property type="component" value="Unassembled WGS sequence"/>
</dbReference>
<proteinExistence type="predicted"/>
<evidence type="ECO:0000313" key="1">
    <source>
        <dbReference type="EMBL" id="PKI42867.1"/>
    </source>
</evidence>